<evidence type="ECO:0000313" key="2">
    <source>
        <dbReference type="EMBL" id="KAK8948114.1"/>
    </source>
</evidence>
<gene>
    <name evidence="2" type="ORF">KSP40_PGU012615</name>
</gene>
<comment type="caution">
    <text evidence="2">The sequence shown here is derived from an EMBL/GenBank/DDBJ whole genome shotgun (WGS) entry which is preliminary data.</text>
</comment>
<reference evidence="2 3" key="1">
    <citation type="journal article" date="2022" name="Nat. Plants">
        <title>Genomes of leafy and leafless Platanthera orchids illuminate the evolution of mycoheterotrophy.</title>
        <authorList>
            <person name="Li M.H."/>
            <person name="Liu K.W."/>
            <person name="Li Z."/>
            <person name="Lu H.C."/>
            <person name="Ye Q.L."/>
            <person name="Zhang D."/>
            <person name="Wang J.Y."/>
            <person name="Li Y.F."/>
            <person name="Zhong Z.M."/>
            <person name="Liu X."/>
            <person name="Yu X."/>
            <person name="Liu D.K."/>
            <person name="Tu X.D."/>
            <person name="Liu B."/>
            <person name="Hao Y."/>
            <person name="Liao X.Y."/>
            <person name="Jiang Y.T."/>
            <person name="Sun W.H."/>
            <person name="Chen J."/>
            <person name="Chen Y.Q."/>
            <person name="Ai Y."/>
            <person name="Zhai J.W."/>
            <person name="Wu S.S."/>
            <person name="Zhou Z."/>
            <person name="Hsiao Y.Y."/>
            <person name="Wu W.L."/>
            <person name="Chen Y.Y."/>
            <person name="Lin Y.F."/>
            <person name="Hsu J.L."/>
            <person name="Li C.Y."/>
            <person name="Wang Z.W."/>
            <person name="Zhao X."/>
            <person name="Zhong W.Y."/>
            <person name="Ma X.K."/>
            <person name="Ma L."/>
            <person name="Huang J."/>
            <person name="Chen G.Z."/>
            <person name="Huang M.Z."/>
            <person name="Huang L."/>
            <person name="Peng D.H."/>
            <person name="Luo Y.B."/>
            <person name="Zou S.Q."/>
            <person name="Chen S.P."/>
            <person name="Lan S."/>
            <person name="Tsai W.C."/>
            <person name="Van de Peer Y."/>
            <person name="Liu Z.J."/>
        </authorList>
    </citation>
    <scope>NUCLEOTIDE SEQUENCE [LARGE SCALE GENOMIC DNA]</scope>
    <source>
        <strain evidence="2">Lor288</strain>
    </source>
</reference>
<feature type="region of interest" description="Disordered" evidence="1">
    <location>
        <begin position="1"/>
        <end position="34"/>
    </location>
</feature>
<accession>A0ABR2LRG8</accession>
<evidence type="ECO:0000313" key="3">
    <source>
        <dbReference type="Proteomes" id="UP001412067"/>
    </source>
</evidence>
<proteinExistence type="predicted"/>
<dbReference type="EMBL" id="JBBWWR010000016">
    <property type="protein sequence ID" value="KAK8948114.1"/>
    <property type="molecule type" value="Genomic_DNA"/>
</dbReference>
<keyword evidence="3" id="KW-1185">Reference proteome</keyword>
<dbReference type="Proteomes" id="UP001412067">
    <property type="component" value="Unassembled WGS sequence"/>
</dbReference>
<feature type="compositionally biased region" description="Polar residues" evidence="1">
    <location>
        <begin position="1"/>
        <end position="10"/>
    </location>
</feature>
<organism evidence="2 3">
    <name type="scientific">Platanthera guangdongensis</name>
    <dbReference type="NCBI Taxonomy" id="2320717"/>
    <lineage>
        <taxon>Eukaryota</taxon>
        <taxon>Viridiplantae</taxon>
        <taxon>Streptophyta</taxon>
        <taxon>Embryophyta</taxon>
        <taxon>Tracheophyta</taxon>
        <taxon>Spermatophyta</taxon>
        <taxon>Magnoliopsida</taxon>
        <taxon>Liliopsida</taxon>
        <taxon>Asparagales</taxon>
        <taxon>Orchidaceae</taxon>
        <taxon>Orchidoideae</taxon>
        <taxon>Orchideae</taxon>
        <taxon>Orchidinae</taxon>
        <taxon>Platanthera</taxon>
    </lineage>
</organism>
<sequence>MDSNVSSFHANGSEEDNPSSRHRHTQFSPGDHLHNRLMPQIIRLCHSAKKEVIHVLEVKDGRGSLRALCFDRPHATQLQKFSCNTAPSPQRPKFLSARSSQLQKFRRTREEGASDSSREVEASTR</sequence>
<evidence type="ECO:0000256" key="1">
    <source>
        <dbReference type="SAM" id="MobiDB-lite"/>
    </source>
</evidence>
<feature type="region of interest" description="Disordered" evidence="1">
    <location>
        <begin position="81"/>
        <end position="125"/>
    </location>
</feature>
<name>A0ABR2LRG8_9ASPA</name>
<feature type="compositionally biased region" description="Basic and acidic residues" evidence="1">
    <location>
        <begin position="108"/>
        <end position="125"/>
    </location>
</feature>
<protein>
    <submittedName>
        <fullName evidence="2">Uncharacterized protein</fullName>
    </submittedName>
</protein>